<dbReference type="Proteomes" id="UP000649829">
    <property type="component" value="Unassembled WGS sequence"/>
</dbReference>
<sequence>MAPATTEFESAFNAFPRGVLITTETGPCAIEDLRPGMKVETAENGLQEVLWIGSMMMVPHAPVADPAQVRMIRVSPDRFGLSRPAGDLMVGPGARVLHFPDVLRDDDVRGRVYTPFTEFTDGDTVFEITPPSSIEVFHLCLAQHATIQANGLPVESFHPGYHIADGMGPNKLALFLSLFPHITALRDFGLLAHPRMTLQSLMRLDAA</sequence>
<comment type="caution">
    <text evidence="2">The sequence shown here is derived from an EMBL/GenBank/DDBJ whole genome shotgun (WGS) entry which is preliminary data.</text>
</comment>
<reference evidence="2" key="2">
    <citation type="submission" date="2020-09" db="EMBL/GenBank/DDBJ databases">
        <authorList>
            <person name="Sun Q."/>
            <person name="Zhou Y."/>
        </authorList>
    </citation>
    <scope>NUCLEOTIDE SEQUENCE</scope>
    <source>
        <strain evidence="2">CGMCC 1.6293</strain>
    </source>
</reference>
<reference evidence="2" key="1">
    <citation type="journal article" date="2014" name="Int. J. Syst. Evol. Microbiol.">
        <title>Complete genome sequence of Corynebacterium casei LMG S-19264T (=DSM 44701T), isolated from a smear-ripened cheese.</title>
        <authorList>
            <consortium name="US DOE Joint Genome Institute (JGI-PGF)"/>
            <person name="Walter F."/>
            <person name="Albersmeier A."/>
            <person name="Kalinowski J."/>
            <person name="Ruckert C."/>
        </authorList>
    </citation>
    <scope>NUCLEOTIDE SEQUENCE</scope>
    <source>
        <strain evidence="2">CGMCC 1.6293</strain>
    </source>
</reference>
<organism evidence="2 3">
    <name type="scientific">Pseudooceanicola nanhaiensis</name>
    <dbReference type="NCBI Taxonomy" id="375761"/>
    <lineage>
        <taxon>Bacteria</taxon>
        <taxon>Pseudomonadati</taxon>
        <taxon>Pseudomonadota</taxon>
        <taxon>Alphaproteobacteria</taxon>
        <taxon>Rhodobacterales</taxon>
        <taxon>Paracoccaceae</taxon>
        <taxon>Pseudooceanicola</taxon>
    </lineage>
</organism>
<dbReference type="SUPFAM" id="SSF51294">
    <property type="entry name" value="Hedgehog/intein (Hint) domain"/>
    <property type="match status" value="1"/>
</dbReference>
<dbReference type="InterPro" id="IPR028992">
    <property type="entry name" value="Hedgehog/Intein_dom"/>
</dbReference>
<proteinExistence type="predicted"/>
<gene>
    <name evidence="2" type="ORF">GCM10011534_16240</name>
</gene>
<protein>
    <recommendedName>
        <fullName evidence="1">Hedgehog/Intein (Hint) domain-containing protein</fullName>
    </recommendedName>
</protein>
<evidence type="ECO:0000313" key="3">
    <source>
        <dbReference type="Proteomes" id="UP000649829"/>
    </source>
</evidence>
<dbReference type="EMBL" id="BMLF01000001">
    <property type="protein sequence ID" value="GGL94781.1"/>
    <property type="molecule type" value="Genomic_DNA"/>
</dbReference>
<name>A0A917SS71_9RHOB</name>
<feature type="domain" description="Hedgehog/Intein (Hint)" evidence="1">
    <location>
        <begin position="14"/>
        <end position="160"/>
    </location>
</feature>
<keyword evidence="3" id="KW-1185">Reference proteome</keyword>
<dbReference type="Pfam" id="PF13403">
    <property type="entry name" value="Hint_2"/>
    <property type="match status" value="1"/>
</dbReference>
<dbReference type="InterPro" id="IPR036844">
    <property type="entry name" value="Hint_dom_sf"/>
</dbReference>
<dbReference type="AlphaFoldDB" id="A0A917SS71"/>
<evidence type="ECO:0000313" key="2">
    <source>
        <dbReference type="EMBL" id="GGL94781.1"/>
    </source>
</evidence>
<accession>A0A917SS71</accession>
<evidence type="ECO:0000259" key="1">
    <source>
        <dbReference type="Pfam" id="PF13403"/>
    </source>
</evidence>